<protein>
    <submittedName>
        <fullName evidence="3">Albicidin resistance domain-containing protein</fullName>
    </submittedName>
</protein>
<name>K0F008_NOCB7</name>
<dbReference type="EMBL" id="CP003876">
    <property type="protein sequence ID" value="AFU02674.1"/>
    <property type="molecule type" value="Genomic_DNA"/>
</dbReference>
<dbReference type="SMART" id="SM00422">
    <property type="entry name" value="HTH_MERR"/>
    <property type="match status" value="1"/>
</dbReference>
<dbReference type="GO" id="GO:0003677">
    <property type="term" value="F:DNA binding"/>
    <property type="evidence" value="ECO:0007669"/>
    <property type="project" value="UniProtKB-KW"/>
</dbReference>
<accession>K0F008</accession>
<dbReference type="Proteomes" id="UP000006304">
    <property type="component" value="Chromosome"/>
</dbReference>
<dbReference type="GO" id="GO:0003700">
    <property type="term" value="F:DNA-binding transcription factor activity"/>
    <property type="evidence" value="ECO:0007669"/>
    <property type="project" value="InterPro"/>
</dbReference>
<reference evidence="3 4" key="1">
    <citation type="journal article" date="2012" name="J. Bacteriol.">
        <title>Complete genome sequence of Nocardia brasiliensis HUJEG-1.</title>
        <authorList>
            <person name="Vera-Cabrera L."/>
            <person name="Ortiz-Lopez R."/>
            <person name="Elizondo-Gonzalez R."/>
            <person name="Perez-Maya A.A."/>
            <person name="Ocampo-Candiani J."/>
        </authorList>
    </citation>
    <scope>NUCLEOTIDE SEQUENCE [LARGE SCALE GENOMIC DNA]</scope>
    <source>
        <strain evidence="4">ATCC 700358</strain>
    </source>
</reference>
<dbReference type="HOGENOM" id="CLU_060077_0_1_11"/>
<dbReference type="InterPro" id="IPR012925">
    <property type="entry name" value="TipAS_dom"/>
</dbReference>
<keyword evidence="4" id="KW-1185">Reference proteome</keyword>
<evidence type="ECO:0000313" key="4">
    <source>
        <dbReference type="Proteomes" id="UP000006304"/>
    </source>
</evidence>
<dbReference type="SUPFAM" id="SSF46955">
    <property type="entry name" value="Putative DNA-binding domain"/>
    <property type="match status" value="1"/>
</dbReference>
<evidence type="ECO:0000259" key="2">
    <source>
        <dbReference type="PROSITE" id="PS50937"/>
    </source>
</evidence>
<dbReference type="RefSeq" id="WP_014985529.1">
    <property type="nucleotide sequence ID" value="NC_018681.1"/>
</dbReference>
<dbReference type="PROSITE" id="PS00552">
    <property type="entry name" value="HTH_MERR_1"/>
    <property type="match status" value="1"/>
</dbReference>
<dbReference type="eggNOG" id="COG0789">
    <property type="taxonomic scope" value="Bacteria"/>
</dbReference>
<dbReference type="CDD" id="cd01106">
    <property type="entry name" value="HTH_TipAL-Mta"/>
    <property type="match status" value="1"/>
</dbReference>
<dbReference type="InterPro" id="IPR000551">
    <property type="entry name" value="MerR-type_HTH_dom"/>
</dbReference>
<dbReference type="PANTHER" id="PTHR30204">
    <property type="entry name" value="REDOX-CYCLING DRUG-SENSING TRANSCRIPTIONAL ACTIVATOR SOXR"/>
    <property type="match status" value="1"/>
</dbReference>
<proteinExistence type="predicted"/>
<feature type="domain" description="HTH merR-type" evidence="2">
    <location>
        <begin position="8"/>
        <end position="77"/>
    </location>
</feature>
<sequence length="250" mass="27600">MKWMGERVWKVGELADDAGLTIRTLHHYDRIGLVRAAKRTGTGHRLYTEADVQRLYQVLALRQLGLGLDKIAELLAGTVTMAQVLLAHRECLANQLAATHDLHSLVAALVTTVERQGPATADHFLELIRRTVMVDNTVKQYFTQQQLAQLSQRREQLGEQHHQQVQAGWAELIPQVDAAIAAGVEPTSPQGQQLAARWAQLLEEFHGGDAGLRDSLLQMHADHADRIERESAGPSAAHIEFVNAANAAQD</sequence>
<dbReference type="Pfam" id="PF07739">
    <property type="entry name" value="TipAS"/>
    <property type="match status" value="1"/>
</dbReference>
<dbReference type="InterPro" id="IPR047057">
    <property type="entry name" value="MerR_fam"/>
</dbReference>
<dbReference type="STRING" id="1133849.O3I_023595"/>
<dbReference type="PANTHER" id="PTHR30204:SF90">
    <property type="entry name" value="HTH-TYPE TRANSCRIPTIONAL ACTIVATOR MTA"/>
    <property type="match status" value="1"/>
</dbReference>
<keyword evidence="1" id="KW-0238">DNA-binding</keyword>
<evidence type="ECO:0000256" key="1">
    <source>
        <dbReference type="ARBA" id="ARBA00023125"/>
    </source>
</evidence>
<organism evidence="3 4">
    <name type="scientific">Nocardia brasiliensis (strain ATCC 700358 / HUJEG-1)</name>
    <dbReference type="NCBI Taxonomy" id="1133849"/>
    <lineage>
        <taxon>Bacteria</taxon>
        <taxon>Bacillati</taxon>
        <taxon>Actinomycetota</taxon>
        <taxon>Actinomycetes</taxon>
        <taxon>Mycobacteriales</taxon>
        <taxon>Nocardiaceae</taxon>
        <taxon>Nocardia</taxon>
    </lineage>
</organism>
<dbReference type="Gene3D" id="1.10.1660.10">
    <property type="match status" value="1"/>
</dbReference>
<dbReference type="AlphaFoldDB" id="K0F008"/>
<dbReference type="InterPro" id="IPR009061">
    <property type="entry name" value="DNA-bd_dom_put_sf"/>
</dbReference>
<dbReference type="PROSITE" id="PS50937">
    <property type="entry name" value="HTH_MERR_2"/>
    <property type="match status" value="1"/>
</dbReference>
<dbReference type="Pfam" id="PF13411">
    <property type="entry name" value="MerR_1"/>
    <property type="match status" value="1"/>
</dbReference>
<dbReference type="PRINTS" id="PR00040">
    <property type="entry name" value="HTHMERR"/>
</dbReference>
<evidence type="ECO:0000313" key="3">
    <source>
        <dbReference type="EMBL" id="AFU02674.1"/>
    </source>
</evidence>
<gene>
    <name evidence="3" type="ORF">O3I_023595</name>
</gene>
<dbReference type="KEGG" id="nbr:O3I_023595"/>